<evidence type="ECO:0000313" key="1">
    <source>
        <dbReference type="EMBL" id="JAD68141.1"/>
    </source>
</evidence>
<protein>
    <submittedName>
        <fullName evidence="1">Uncharacterized protein</fullName>
    </submittedName>
</protein>
<reference evidence="1" key="2">
    <citation type="journal article" date="2015" name="Data Brief">
        <title>Shoot transcriptome of the giant reed, Arundo donax.</title>
        <authorList>
            <person name="Barrero R.A."/>
            <person name="Guerrero F.D."/>
            <person name="Moolhuijzen P."/>
            <person name="Goolsby J.A."/>
            <person name="Tidwell J."/>
            <person name="Bellgard S.E."/>
            <person name="Bellgard M.I."/>
        </authorList>
    </citation>
    <scope>NUCLEOTIDE SEQUENCE</scope>
    <source>
        <tissue evidence="1">Shoot tissue taken approximately 20 cm above the soil surface</tissue>
    </source>
</reference>
<reference evidence="1" key="1">
    <citation type="submission" date="2014-09" db="EMBL/GenBank/DDBJ databases">
        <authorList>
            <person name="Magalhaes I.L.F."/>
            <person name="Oliveira U."/>
            <person name="Santos F.R."/>
            <person name="Vidigal T.H.D.A."/>
            <person name="Brescovit A.D."/>
            <person name="Santos A.J."/>
        </authorList>
    </citation>
    <scope>NUCLEOTIDE SEQUENCE</scope>
    <source>
        <tissue evidence="1">Shoot tissue taken approximately 20 cm above the soil surface</tissue>
    </source>
</reference>
<proteinExistence type="predicted"/>
<dbReference type="AlphaFoldDB" id="A0A0A9BXY2"/>
<accession>A0A0A9BXY2</accession>
<sequence>MFLLFLAENCAVLNFLRAFVLFPN</sequence>
<name>A0A0A9BXY2_ARUDO</name>
<dbReference type="EMBL" id="GBRH01229754">
    <property type="protein sequence ID" value="JAD68141.1"/>
    <property type="molecule type" value="Transcribed_RNA"/>
</dbReference>
<organism evidence="1">
    <name type="scientific">Arundo donax</name>
    <name type="common">Giant reed</name>
    <name type="synonym">Donax arundinaceus</name>
    <dbReference type="NCBI Taxonomy" id="35708"/>
    <lineage>
        <taxon>Eukaryota</taxon>
        <taxon>Viridiplantae</taxon>
        <taxon>Streptophyta</taxon>
        <taxon>Embryophyta</taxon>
        <taxon>Tracheophyta</taxon>
        <taxon>Spermatophyta</taxon>
        <taxon>Magnoliopsida</taxon>
        <taxon>Liliopsida</taxon>
        <taxon>Poales</taxon>
        <taxon>Poaceae</taxon>
        <taxon>PACMAD clade</taxon>
        <taxon>Arundinoideae</taxon>
        <taxon>Arundineae</taxon>
        <taxon>Arundo</taxon>
    </lineage>
</organism>